<dbReference type="Pfam" id="PF03398">
    <property type="entry name" value="Ist1"/>
    <property type="match status" value="1"/>
</dbReference>
<feature type="compositionally biased region" description="Low complexity" evidence="2">
    <location>
        <begin position="1005"/>
        <end position="1014"/>
    </location>
</feature>
<dbReference type="PANTHER" id="PTHR12161">
    <property type="entry name" value="IST1 FAMILY MEMBER"/>
    <property type="match status" value="1"/>
</dbReference>
<feature type="compositionally biased region" description="Low complexity" evidence="2">
    <location>
        <begin position="644"/>
        <end position="654"/>
    </location>
</feature>
<dbReference type="Gene3D" id="1.20.1260.60">
    <property type="entry name" value="Vacuolar protein sorting-associated protein Ist1"/>
    <property type="match status" value="1"/>
</dbReference>
<organism evidence="4 5">
    <name type="scientific">Rhodocollybia butyracea</name>
    <dbReference type="NCBI Taxonomy" id="206335"/>
    <lineage>
        <taxon>Eukaryota</taxon>
        <taxon>Fungi</taxon>
        <taxon>Dikarya</taxon>
        <taxon>Basidiomycota</taxon>
        <taxon>Agaricomycotina</taxon>
        <taxon>Agaricomycetes</taxon>
        <taxon>Agaricomycetidae</taxon>
        <taxon>Agaricales</taxon>
        <taxon>Marasmiineae</taxon>
        <taxon>Omphalotaceae</taxon>
        <taxon>Rhodocollybia</taxon>
    </lineage>
</organism>
<feature type="compositionally biased region" description="Low complexity" evidence="2">
    <location>
        <begin position="785"/>
        <end position="795"/>
    </location>
</feature>
<dbReference type="Gene3D" id="1.10.472.80">
    <property type="entry name" value="Ypt/Rab-GAP domain of gyp1p, domain 3"/>
    <property type="match status" value="1"/>
</dbReference>
<name>A0A9P5PV39_9AGAR</name>
<keyword evidence="5" id="KW-1185">Reference proteome</keyword>
<proteinExistence type="inferred from homology"/>
<feature type="compositionally biased region" description="Polar residues" evidence="2">
    <location>
        <begin position="708"/>
        <end position="740"/>
    </location>
</feature>
<dbReference type="PANTHER" id="PTHR12161:SF5">
    <property type="entry name" value="IST1 HOMOLOG"/>
    <property type="match status" value="1"/>
</dbReference>
<dbReference type="PROSITE" id="PS50086">
    <property type="entry name" value="TBC_RABGAP"/>
    <property type="match status" value="1"/>
</dbReference>
<feature type="compositionally biased region" description="Basic and acidic residues" evidence="2">
    <location>
        <begin position="1134"/>
        <end position="1144"/>
    </location>
</feature>
<feature type="domain" description="Rab-GAP TBC" evidence="3">
    <location>
        <begin position="213"/>
        <end position="519"/>
    </location>
</feature>
<dbReference type="SUPFAM" id="SSF47923">
    <property type="entry name" value="Ypt/Rab-GAP domain of gyp1p"/>
    <property type="match status" value="2"/>
</dbReference>
<feature type="compositionally biased region" description="Polar residues" evidence="2">
    <location>
        <begin position="937"/>
        <end position="947"/>
    </location>
</feature>
<feature type="compositionally biased region" description="Basic and acidic residues" evidence="2">
    <location>
        <begin position="1269"/>
        <end position="1289"/>
    </location>
</feature>
<evidence type="ECO:0000313" key="4">
    <source>
        <dbReference type="EMBL" id="KAF9069864.1"/>
    </source>
</evidence>
<evidence type="ECO:0000259" key="3">
    <source>
        <dbReference type="PROSITE" id="PS50086"/>
    </source>
</evidence>
<dbReference type="InterPro" id="IPR005061">
    <property type="entry name" value="Ist1"/>
</dbReference>
<evidence type="ECO:0000256" key="2">
    <source>
        <dbReference type="SAM" id="MobiDB-lite"/>
    </source>
</evidence>
<dbReference type="Pfam" id="PF00566">
    <property type="entry name" value="RabGAP-TBC"/>
    <property type="match status" value="1"/>
</dbReference>
<evidence type="ECO:0000256" key="1">
    <source>
        <dbReference type="ARBA" id="ARBA00005536"/>
    </source>
</evidence>
<dbReference type="OrthoDB" id="29853at2759"/>
<feature type="compositionally biased region" description="Basic residues" evidence="2">
    <location>
        <begin position="1175"/>
        <end position="1186"/>
    </location>
</feature>
<comment type="similarity">
    <text evidence="1">Belongs to the IST1 family.</text>
</comment>
<feature type="region of interest" description="Disordered" evidence="2">
    <location>
        <begin position="693"/>
        <end position="795"/>
    </location>
</feature>
<comment type="caution">
    <text evidence="4">The sequence shown here is derived from an EMBL/GenBank/DDBJ whole genome shotgun (WGS) entry which is preliminary data.</text>
</comment>
<feature type="compositionally biased region" description="Low complexity" evidence="2">
    <location>
        <begin position="1232"/>
        <end position="1242"/>
    </location>
</feature>
<accession>A0A9P5PV39</accession>
<feature type="compositionally biased region" description="Low complexity" evidence="2">
    <location>
        <begin position="1068"/>
        <end position="1082"/>
    </location>
</feature>
<feature type="region of interest" description="Disordered" evidence="2">
    <location>
        <begin position="639"/>
        <end position="679"/>
    </location>
</feature>
<dbReference type="InterPro" id="IPR042277">
    <property type="entry name" value="IST1-like"/>
</dbReference>
<gene>
    <name evidence="4" type="ORF">BDP27DRAFT_1324726</name>
</gene>
<evidence type="ECO:0000313" key="5">
    <source>
        <dbReference type="Proteomes" id="UP000772434"/>
    </source>
</evidence>
<dbReference type="Proteomes" id="UP000772434">
    <property type="component" value="Unassembled WGS sequence"/>
</dbReference>
<dbReference type="InterPro" id="IPR000195">
    <property type="entry name" value="Rab-GAP-TBC_dom"/>
</dbReference>
<feature type="compositionally biased region" description="Polar residues" evidence="2">
    <location>
        <begin position="1116"/>
        <end position="1128"/>
    </location>
</feature>
<reference evidence="4" key="1">
    <citation type="submission" date="2020-11" db="EMBL/GenBank/DDBJ databases">
        <authorList>
            <consortium name="DOE Joint Genome Institute"/>
            <person name="Ahrendt S."/>
            <person name="Riley R."/>
            <person name="Andreopoulos W."/>
            <person name="Labutti K."/>
            <person name="Pangilinan J."/>
            <person name="Ruiz-Duenas F.J."/>
            <person name="Barrasa J.M."/>
            <person name="Sanchez-Garcia M."/>
            <person name="Camarero S."/>
            <person name="Miyauchi S."/>
            <person name="Serrano A."/>
            <person name="Linde D."/>
            <person name="Babiker R."/>
            <person name="Drula E."/>
            <person name="Ayuso-Fernandez I."/>
            <person name="Pacheco R."/>
            <person name="Padilla G."/>
            <person name="Ferreira P."/>
            <person name="Barriuso J."/>
            <person name="Kellner H."/>
            <person name="Castanera R."/>
            <person name="Alfaro M."/>
            <person name="Ramirez L."/>
            <person name="Pisabarro A.G."/>
            <person name="Kuo A."/>
            <person name="Tritt A."/>
            <person name="Lipzen A."/>
            <person name="He G."/>
            <person name="Yan M."/>
            <person name="Ng V."/>
            <person name="Cullen D."/>
            <person name="Martin F."/>
            <person name="Rosso M.-N."/>
            <person name="Henrissat B."/>
            <person name="Hibbett D."/>
            <person name="Martinez A.T."/>
            <person name="Grigoriev I.V."/>
        </authorList>
    </citation>
    <scope>NUCLEOTIDE SEQUENCE</scope>
    <source>
        <strain evidence="4">AH 40177</strain>
    </source>
</reference>
<sequence length="1318" mass="144060">MAPQWEVTSFKAQLRTASQRLGHLQDKNDSKGSITRRDIATLLDQGNVGLARLKAQKLYQEDLHGDVLEILEMHVGLILEHISELENNTPSPAVIEAASSIIYASPRIDSKDLQAVRDTLANRLGSEFARTSIGNRDRCVSDRIVKKLSTSPPNATQLDAYLLSIARVYGIQWQPDPRRQDIVGSLSEILEQQSSPTIDVAGIRKLCARGIPDEPACLRPRIWRVLLGSLPVLKSSWAKEIPKQRESYYDLVRRLLGPFANLPEPTTPLSSQDLSLLRAAQQLSGIPDELFSGLQDEPEPSNLCPLDSSAKDDIKITCADNLNIRLKVIQKIRRHESSSSTPEIRLESDDYVSVAPATSLTESHNVGSTLLHASKALDTFHAHEKHTSALLRLLFVHGSVNPGNLSPHIPALLLPLYSVLNQEVEPDDLAHVEADTFWMFETMVGEFSELEDEEGGNIWMRKFSERLNWADTELRDNLFAKGLDPALPHYSYRWMAPLFTQTLPLSSVIVVWDALFACQMRERQNFKVEFLVDICTAMLIRARTALFRLGKRGQPQNGLWSEDLTGLPPSSPLRPWELGDAFIQGMALLQHYPIDAAGGIDSILQTASELRLRREDEAKLVAMNPLTLGDRLRLSVWKGFTNQSPSPEGSSPSETSDEEETSGNDTETQEVANDSGLTARLATTVWRGITNQTAMETPPSPMSPTSPFHQPSPSIVVDNTSDSDSQIQEGNSESVTTRLASSVWRGITNQTAMEPPPSPLSLSPLDSPPTTPQSPSIVITDSEPSTNSSKGWSSSSGIWSYAEKLKESNAAATLSKVSSNWQAKALAGSWGIRKGIANQPVPPQPQSADSVRYSAPQNFVTEQETHRTSAPDVDRLGLYSPPSRPAFFKPPRDTMIFSGNGPVIDVPSSPELSPTSEGGLIQKTRNLQASLAALTRGSETAAPQNKPKSGPRPLLLGSTSVIAPRGERVISRSENSTPVSARKESGQWSEVMQARSKVGPDRDSLSSISSLSPSDALMRGKFDYESDGATPSRKVALNRRSISPMAPHARTNSVTIGSAIPPVPHFRSGSTPHLSLSSSSGSSSGGPALGSPVVMSPLGPKSPGWGQVHIPDSPTEMRSPSLTSSIKTTIPEENFEKTPLDDPVRPLQSRKLSWKKTPPTAGDTSDSSVPEFPKRSTRVSRTKRSTKLPNLRIQQLDQTAVSEHTNTVSPSSLAVEWPHEEQELATTPKATSFDADFSSSPRSPRRPRKASADSRSPTATQRKLSGDGQEPRSRKISTEGRTRKISETKVKRHRESNADMGDDEGYDELLSAYESEEA</sequence>
<dbReference type="GO" id="GO:0015031">
    <property type="term" value="P:protein transport"/>
    <property type="evidence" value="ECO:0007669"/>
    <property type="project" value="InterPro"/>
</dbReference>
<protein>
    <submittedName>
        <fullName evidence="4">Regulator of Vps4 activity in the MVB pathway-domain-containing protein</fullName>
    </submittedName>
</protein>
<feature type="region of interest" description="Disordered" evidence="2">
    <location>
        <begin position="933"/>
        <end position="1318"/>
    </location>
</feature>
<dbReference type="InterPro" id="IPR035969">
    <property type="entry name" value="Rab-GAP_TBC_sf"/>
</dbReference>
<feature type="compositionally biased region" description="Polar residues" evidence="2">
    <location>
        <begin position="1192"/>
        <end position="1212"/>
    </location>
</feature>
<dbReference type="EMBL" id="JADNRY010000046">
    <property type="protein sequence ID" value="KAF9069864.1"/>
    <property type="molecule type" value="Genomic_DNA"/>
</dbReference>